<dbReference type="EMBL" id="CAEZXR010000352">
    <property type="protein sequence ID" value="CAB4727811.1"/>
    <property type="molecule type" value="Genomic_DNA"/>
</dbReference>
<gene>
    <name evidence="2" type="ORF">UFOPK2579_02396</name>
</gene>
<feature type="compositionally biased region" description="Polar residues" evidence="1">
    <location>
        <begin position="62"/>
        <end position="72"/>
    </location>
</feature>
<sequence length="72" mass="7705">MRARDAAGHLHILGVADLARAVGRFRPGGPTGYRAATMPDAPTRATRTEAEDDELDHRGLTRETSAPQQVAP</sequence>
<protein>
    <submittedName>
        <fullName evidence="2">Unannotated protein</fullName>
    </submittedName>
</protein>
<organism evidence="2">
    <name type="scientific">freshwater metagenome</name>
    <dbReference type="NCBI Taxonomy" id="449393"/>
    <lineage>
        <taxon>unclassified sequences</taxon>
        <taxon>metagenomes</taxon>
        <taxon>ecological metagenomes</taxon>
    </lineage>
</organism>
<evidence type="ECO:0000256" key="1">
    <source>
        <dbReference type="SAM" id="MobiDB-lite"/>
    </source>
</evidence>
<name>A0A6J6RZ71_9ZZZZ</name>
<proteinExistence type="predicted"/>
<reference evidence="2" key="1">
    <citation type="submission" date="2020-05" db="EMBL/GenBank/DDBJ databases">
        <authorList>
            <person name="Chiriac C."/>
            <person name="Salcher M."/>
            <person name="Ghai R."/>
            <person name="Kavagutti S V."/>
        </authorList>
    </citation>
    <scope>NUCLEOTIDE SEQUENCE</scope>
</reference>
<accession>A0A6J6RZ71</accession>
<feature type="region of interest" description="Disordered" evidence="1">
    <location>
        <begin position="23"/>
        <end position="72"/>
    </location>
</feature>
<evidence type="ECO:0000313" key="2">
    <source>
        <dbReference type="EMBL" id="CAB4727811.1"/>
    </source>
</evidence>
<dbReference type="AlphaFoldDB" id="A0A6J6RZ71"/>